<dbReference type="EMBL" id="PTIY01000001">
    <property type="protein sequence ID" value="PPK73710.1"/>
    <property type="molecule type" value="Genomic_DNA"/>
</dbReference>
<evidence type="ECO:0000313" key="3">
    <source>
        <dbReference type="Proteomes" id="UP000238071"/>
    </source>
</evidence>
<reference evidence="2 3" key="1">
    <citation type="submission" date="2018-02" db="EMBL/GenBank/DDBJ databases">
        <title>Subsurface microbial communities from deep shales in Ohio and West Virginia, USA.</title>
        <authorList>
            <person name="Wrighton K."/>
        </authorList>
    </citation>
    <scope>NUCLEOTIDE SEQUENCE [LARGE SCALE GENOMIC DNA]</scope>
    <source>
        <strain evidence="2 3">OWC-G53F</strain>
    </source>
</reference>
<comment type="caution">
    <text evidence="2">The sequence shown here is derived from an EMBL/GenBank/DDBJ whole genome shotgun (WGS) entry which is preliminary data.</text>
</comment>
<keyword evidence="1" id="KW-0812">Transmembrane</keyword>
<sequence>MGNQVERKQLKADLMLPWVIVGMMLTMLAAYIIICHTLGEQLQQPLPEAQRVLLRTVFYVIAIVTFPLTNLIRHIQLRLNQTMPCSAATPGNIAKSRYLVTVIISMSLIEVVGIFGLIMFVFGDGFNTLYILTGLSALGLFLYRPKVDEYSEIIEAISAQNHE</sequence>
<evidence type="ECO:0000313" key="2">
    <source>
        <dbReference type="EMBL" id="PPK73710.1"/>
    </source>
</evidence>
<protein>
    <recommendedName>
        <fullName evidence="4">Transmembrane protein</fullName>
    </recommendedName>
</protein>
<keyword evidence="1" id="KW-0472">Membrane</keyword>
<evidence type="ECO:0008006" key="4">
    <source>
        <dbReference type="Google" id="ProtNLM"/>
    </source>
</evidence>
<dbReference type="Proteomes" id="UP000238071">
    <property type="component" value="Unassembled WGS sequence"/>
</dbReference>
<evidence type="ECO:0000256" key="1">
    <source>
        <dbReference type="SAM" id="Phobius"/>
    </source>
</evidence>
<feature type="transmembrane region" description="Helical" evidence="1">
    <location>
        <begin position="126"/>
        <end position="143"/>
    </location>
</feature>
<dbReference type="RefSeq" id="WP_104422103.1">
    <property type="nucleotide sequence ID" value="NZ_PTIY01000001.1"/>
</dbReference>
<dbReference type="AlphaFoldDB" id="A0A2S6H8F6"/>
<keyword evidence="3" id="KW-1185">Reference proteome</keyword>
<name>A0A2S6H8F6_9GAMM</name>
<feature type="transmembrane region" description="Helical" evidence="1">
    <location>
        <begin position="53"/>
        <end position="72"/>
    </location>
</feature>
<organism evidence="2 3">
    <name type="scientific">Methylobacter tundripaludum</name>
    <dbReference type="NCBI Taxonomy" id="173365"/>
    <lineage>
        <taxon>Bacteria</taxon>
        <taxon>Pseudomonadati</taxon>
        <taxon>Pseudomonadota</taxon>
        <taxon>Gammaproteobacteria</taxon>
        <taxon>Methylococcales</taxon>
        <taxon>Methylococcaceae</taxon>
        <taxon>Methylobacter</taxon>
    </lineage>
</organism>
<gene>
    <name evidence="2" type="ORF">B0F88_101240</name>
</gene>
<accession>A0A2S6H8F6</accession>
<dbReference type="OrthoDB" id="5572567at2"/>
<feature type="transmembrane region" description="Helical" evidence="1">
    <location>
        <begin position="12"/>
        <end position="33"/>
    </location>
</feature>
<feature type="transmembrane region" description="Helical" evidence="1">
    <location>
        <begin position="98"/>
        <end position="120"/>
    </location>
</feature>
<proteinExistence type="predicted"/>
<keyword evidence="1" id="KW-1133">Transmembrane helix</keyword>